<sequence length="194" mass="21642">MVTVTWMIMFGNLMNNFIDGISNGAAFANLLARGFSVAHLLHVYFMPLEAKECQTRLTLQAHFSAPIDDHDDNSDTERFVTALHHLQVLLPIQIQDPSIAKKAFPPSCFSEEQSSPLMDRWGTYAPSVMSIPMSAQSIISKHHPWITCQQLCIHIKDVNGISHFPNVHLSGNIGFVGNANDEKQSKEGRKRSAK</sequence>
<evidence type="ECO:0000313" key="2">
    <source>
        <dbReference type="Proteomes" id="UP000280834"/>
    </source>
</evidence>
<dbReference type="WBParaSite" id="BTMF_0001159201-mRNA-1">
    <property type="protein sequence ID" value="BTMF_0001159201-mRNA-1"/>
    <property type="gene ID" value="BTMF_0001159201"/>
</dbReference>
<protein>
    <submittedName>
        <fullName evidence="3">Transmembrane protein</fullName>
    </submittedName>
</protein>
<dbReference type="EMBL" id="UZAG01017059">
    <property type="protein sequence ID" value="VDO32580.1"/>
    <property type="molecule type" value="Genomic_DNA"/>
</dbReference>
<organism evidence="3">
    <name type="scientific">Brugia timori</name>
    <dbReference type="NCBI Taxonomy" id="42155"/>
    <lineage>
        <taxon>Eukaryota</taxon>
        <taxon>Metazoa</taxon>
        <taxon>Ecdysozoa</taxon>
        <taxon>Nematoda</taxon>
        <taxon>Chromadorea</taxon>
        <taxon>Rhabditida</taxon>
        <taxon>Spirurina</taxon>
        <taxon>Spiruromorpha</taxon>
        <taxon>Filarioidea</taxon>
        <taxon>Onchocercidae</taxon>
        <taxon>Brugia</taxon>
    </lineage>
</organism>
<evidence type="ECO:0000313" key="1">
    <source>
        <dbReference type="EMBL" id="VDO32580.1"/>
    </source>
</evidence>
<gene>
    <name evidence="1" type="ORF">BTMF_LOCUS9626</name>
</gene>
<name>A0A0R3QV40_9BILA</name>
<evidence type="ECO:0000313" key="3">
    <source>
        <dbReference type="WBParaSite" id="BTMF_0001159201-mRNA-1"/>
    </source>
</evidence>
<reference evidence="1 2" key="2">
    <citation type="submission" date="2018-11" db="EMBL/GenBank/DDBJ databases">
        <authorList>
            <consortium name="Pathogen Informatics"/>
        </authorList>
    </citation>
    <scope>NUCLEOTIDE SEQUENCE [LARGE SCALE GENOMIC DNA]</scope>
</reference>
<dbReference type="Proteomes" id="UP000280834">
    <property type="component" value="Unassembled WGS sequence"/>
</dbReference>
<accession>A0A0R3QV40</accession>
<proteinExistence type="predicted"/>
<dbReference type="AlphaFoldDB" id="A0A0R3QV40"/>
<reference evidence="3" key="1">
    <citation type="submission" date="2017-02" db="UniProtKB">
        <authorList>
            <consortium name="WormBaseParasite"/>
        </authorList>
    </citation>
    <scope>IDENTIFICATION</scope>
</reference>
<keyword evidence="2" id="KW-1185">Reference proteome</keyword>